<organism evidence="1 2">
    <name type="scientific">Monilinia laxa</name>
    <name type="common">Brown rot fungus</name>
    <name type="synonym">Sclerotinia laxa</name>
    <dbReference type="NCBI Taxonomy" id="61186"/>
    <lineage>
        <taxon>Eukaryota</taxon>
        <taxon>Fungi</taxon>
        <taxon>Dikarya</taxon>
        <taxon>Ascomycota</taxon>
        <taxon>Pezizomycotina</taxon>
        <taxon>Leotiomycetes</taxon>
        <taxon>Helotiales</taxon>
        <taxon>Sclerotiniaceae</taxon>
        <taxon>Monilinia</taxon>
    </lineage>
</organism>
<keyword evidence="2" id="KW-1185">Reference proteome</keyword>
<dbReference type="PANTHER" id="PTHR36578">
    <property type="entry name" value="CHROMOSOME 15, WHOLE GENOME SHOTGUN SEQUENCE"/>
    <property type="match status" value="1"/>
</dbReference>
<evidence type="ECO:0000313" key="2">
    <source>
        <dbReference type="Proteomes" id="UP000326757"/>
    </source>
</evidence>
<sequence length="383" mass="40290">MVSLPFLIIIFRTARANLYTSKSPLHTKMKPVVALSAFLAVATATPFLKPRSLDISAYKAVTTAPVRGAPAGNTATASLKYNPTSVANAAIAAATSSAAIVNRRNKRSTCPSTCAVLSAGNGPSVNNPDTAAAFEADKNLANAALKAVTPADYVLVDGFQNIDSAAQSATYLTYVSDSVTSYDPAICANACNAIQGCIAFNIFFERDPTLVPDTEDCPNPPSQTLIKCSLFGGLLDALLATNCGQWQADFQVVIAGSNAYNAVTPPSIPGYRGVQSFGSATIDAPANTTTYMGVEAFSQTQPYDPTVCAAACSSKSNPGCAFFVSYILYENDQNGVFTCTYFTVPYGSDRAIETGQYDNQGNHYTIGHSFGFTVDGYKPSRLS</sequence>
<dbReference type="Proteomes" id="UP000326757">
    <property type="component" value="Unassembled WGS sequence"/>
</dbReference>
<proteinExistence type="predicted"/>
<reference evidence="1 2" key="1">
    <citation type="submission" date="2019-06" db="EMBL/GenBank/DDBJ databases">
        <title>Genome Sequence of the Brown Rot Fungal Pathogen Monilinia laxa.</title>
        <authorList>
            <person name="De Miccolis Angelini R.M."/>
            <person name="Landi L."/>
            <person name="Abate D."/>
            <person name="Pollastro S."/>
            <person name="Romanazzi G."/>
            <person name="Faretra F."/>
        </authorList>
    </citation>
    <scope>NUCLEOTIDE SEQUENCE [LARGE SCALE GENOMIC DNA]</scope>
    <source>
        <strain evidence="1 2">Mlax316</strain>
    </source>
</reference>
<protein>
    <recommendedName>
        <fullName evidence="3">Apple domain-containing protein</fullName>
    </recommendedName>
</protein>
<dbReference type="EMBL" id="VIGI01000001">
    <property type="protein sequence ID" value="KAB8304903.1"/>
    <property type="molecule type" value="Genomic_DNA"/>
</dbReference>
<name>A0A5N6KM66_MONLA</name>
<accession>A0A5N6KM66</accession>
<gene>
    <name evidence="1" type="ORF">EYC80_004228</name>
</gene>
<dbReference type="AlphaFoldDB" id="A0A5N6KM66"/>
<dbReference type="PANTHER" id="PTHR36578:SF1">
    <property type="entry name" value="APPLE DOMAIN-CONTAINING PROTEIN"/>
    <property type="match status" value="1"/>
</dbReference>
<dbReference type="OrthoDB" id="271448at2759"/>
<evidence type="ECO:0000313" key="1">
    <source>
        <dbReference type="EMBL" id="KAB8304903.1"/>
    </source>
</evidence>
<comment type="caution">
    <text evidence="1">The sequence shown here is derived from an EMBL/GenBank/DDBJ whole genome shotgun (WGS) entry which is preliminary data.</text>
</comment>
<evidence type="ECO:0008006" key="3">
    <source>
        <dbReference type="Google" id="ProtNLM"/>
    </source>
</evidence>